<name>A0A418PZ38_9SPHN</name>
<sequence length="263" mass="28899">MDIIAAHQQGLFEQLEAEVAELAGRPRDHGQRAIVLHHLYDHSLGAHGWALAEARQALRIAARLQKLDRYVERWGWRIRDRELAKAALQLLADSLGSEGQDRTAVTYRAYRMTATAALLPVAKECLPGDLYGLLLLCHRSRRDAAAWPACETTALAAASENWAGSSSDAAAIEHAWDAIRATGLRRVAERLLGSQALAKAATRDARKGGLKLEAEVRNHRLLPAAFAANPAQHFYALQLALANRRRQQWREACDADEAVALAA</sequence>
<accession>A0A418PZ38</accession>
<dbReference type="AlphaFoldDB" id="A0A418PZ38"/>
<comment type="caution">
    <text evidence="1">The sequence shown here is derived from an EMBL/GenBank/DDBJ whole genome shotgun (WGS) entry which is preliminary data.</text>
</comment>
<organism evidence="1 2">
    <name type="scientific">Sphingomonas edaphi</name>
    <dbReference type="NCBI Taxonomy" id="2315689"/>
    <lineage>
        <taxon>Bacteria</taxon>
        <taxon>Pseudomonadati</taxon>
        <taxon>Pseudomonadota</taxon>
        <taxon>Alphaproteobacteria</taxon>
        <taxon>Sphingomonadales</taxon>
        <taxon>Sphingomonadaceae</taxon>
        <taxon>Sphingomonas</taxon>
    </lineage>
</organism>
<keyword evidence="2" id="KW-1185">Reference proteome</keyword>
<evidence type="ECO:0000313" key="1">
    <source>
        <dbReference type="EMBL" id="RIX27348.1"/>
    </source>
</evidence>
<dbReference type="EMBL" id="QXTF01000003">
    <property type="protein sequence ID" value="RIX27348.1"/>
    <property type="molecule type" value="Genomic_DNA"/>
</dbReference>
<dbReference type="Proteomes" id="UP000285023">
    <property type="component" value="Unassembled WGS sequence"/>
</dbReference>
<dbReference type="RefSeq" id="WP_119533501.1">
    <property type="nucleotide sequence ID" value="NZ_QXTF01000003.1"/>
</dbReference>
<dbReference type="OrthoDB" id="7574394at2"/>
<proteinExistence type="predicted"/>
<reference evidence="1 2" key="1">
    <citation type="submission" date="2018-09" db="EMBL/GenBank/DDBJ databases">
        <title>Sphingomonas sp. DAC4.</title>
        <authorList>
            <person name="Seo T."/>
        </authorList>
    </citation>
    <scope>NUCLEOTIDE SEQUENCE [LARGE SCALE GENOMIC DNA]</scope>
    <source>
        <strain evidence="1 2">DAC4</strain>
    </source>
</reference>
<evidence type="ECO:0000313" key="2">
    <source>
        <dbReference type="Proteomes" id="UP000285023"/>
    </source>
</evidence>
<gene>
    <name evidence="1" type="ORF">D3M59_09885</name>
</gene>
<protein>
    <submittedName>
        <fullName evidence="1">Uncharacterized protein</fullName>
    </submittedName>
</protein>